<dbReference type="EnsemblPlants" id="ORGLA07G0119500.1">
    <property type="protein sequence ID" value="ORGLA07G0119500.1"/>
    <property type="gene ID" value="ORGLA07G0119500"/>
</dbReference>
<accession>I1QAQ3</accession>
<protein>
    <submittedName>
        <fullName evidence="1">Uncharacterized protein</fullName>
    </submittedName>
</protein>
<reference evidence="1 2" key="2">
    <citation type="submission" date="2018-04" db="EMBL/GenBank/DDBJ databases">
        <title>OglaRS2 (Oryza glaberrima Reference Sequence Version 2).</title>
        <authorList>
            <person name="Zhang J."/>
            <person name="Kudrna D."/>
            <person name="Lee S."/>
            <person name="Talag J."/>
            <person name="Rajasekar S."/>
            <person name="Wing R.A."/>
        </authorList>
    </citation>
    <scope>NUCLEOTIDE SEQUENCE [LARGE SCALE GENOMIC DNA]</scope>
    <source>
        <strain evidence="1 2">cv. IRGC 96717</strain>
    </source>
</reference>
<dbReference type="OMA" id="DERHGCE"/>
<keyword evidence="2" id="KW-1185">Reference proteome</keyword>
<evidence type="ECO:0000313" key="1">
    <source>
        <dbReference type="EnsemblPlants" id="ORGLA07G0119500.1"/>
    </source>
</evidence>
<dbReference type="AlphaFoldDB" id="I1QAQ3"/>
<sequence length="140" mass="15658">MAAASIGGEGGSAPLSSIYDDGICRQWFAKMLHLLCLQDVWSCSSNFEGFWPATVHTRSFSSNLKGSGSATNGSEAITDLFCFLREPCDLFTIWMCAWKKGIGRKYMVLSLMDERHGCELDTDRDGIQNSWENILYFYNG</sequence>
<proteinExistence type="predicted"/>
<dbReference type="HOGENOM" id="CLU_1909871_0_0_1"/>
<evidence type="ECO:0000313" key="2">
    <source>
        <dbReference type="Proteomes" id="UP000007306"/>
    </source>
</evidence>
<dbReference type="Proteomes" id="UP000007306">
    <property type="component" value="Chromosome 7"/>
</dbReference>
<dbReference type="Gramene" id="ORGLA07G0119500.1">
    <property type="protein sequence ID" value="ORGLA07G0119500.1"/>
    <property type="gene ID" value="ORGLA07G0119500"/>
</dbReference>
<organism evidence="1 2">
    <name type="scientific">Oryza glaberrima</name>
    <name type="common">African rice</name>
    <dbReference type="NCBI Taxonomy" id="4538"/>
    <lineage>
        <taxon>Eukaryota</taxon>
        <taxon>Viridiplantae</taxon>
        <taxon>Streptophyta</taxon>
        <taxon>Embryophyta</taxon>
        <taxon>Tracheophyta</taxon>
        <taxon>Spermatophyta</taxon>
        <taxon>Magnoliopsida</taxon>
        <taxon>Liliopsida</taxon>
        <taxon>Poales</taxon>
        <taxon>Poaceae</taxon>
        <taxon>BOP clade</taxon>
        <taxon>Oryzoideae</taxon>
        <taxon>Oryzeae</taxon>
        <taxon>Oryzinae</taxon>
        <taxon>Oryza</taxon>
    </lineage>
</organism>
<name>I1QAQ3_ORYGL</name>
<reference evidence="1" key="1">
    <citation type="submission" date="2015-06" db="UniProtKB">
        <authorList>
            <consortium name="EnsemblPlants"/>
        </authorList>
    </citation>
    <scope>IDENTIFICATION</scope>
</reference>